<feature type="signal peptide" evidence="2">
    <location>
        <begin position="1"/>
        <end position="21"/>
    </location>
</feature>
<evidence type="ECO:0000313" key="4">
    <source>
        <dbReference type="Proteomes" id="UP001597197"/>
    </source>
</evidence>
<gene>
    <name evidence="3" type="ORF">ACFSDX_02245</name>
</gene>
<dbReference type="Pfam" id="PF13557">
    <property type="entry name" value="Phenol_MetA_deg"/>
    <property type="match status" value="1"/>
</dbReference>
<dbReference type="RefSeq" id="WP_382311574.1">
    <property type="nucleotide sequence ID" value="NZ_JBHUFD010000001.1"/>
</dbReference>
<dbReference type="EMBL" id="JBHUFD010000001">
    <property type="protein sequence ID" value="MFD1871230.1"/>
    <property type="molecule type" value="Genomic_DNA"/>
</dbReference>
<reference evidence="4" key="1">
    <citation type="journal article" date="2019" name="Int. J. Syst. Evol. Microbiol.">
        <title>The Global Catalogue of Microorganisms (GCM) 10K type strain sequencing project: providing services to taxonomists for standard genome sequencing and annotation.</title>
        <authorList>
            <consortium name="The Broad Institute Genomics Platform"/>
            <consortium name="The Broad Institute Genome Sequencing Center for Infectious Disease"/>
            <person name="Wu L."/>
            <person name="Ma J."/>
        </authorList>
    </citation>
    <scope>NUCLEOTIDE SEQUENCE [LARGE SCALE GENOMIC DNA]</scope>
    <source>
        <strain evidence="4">CGMCC 1.15795</strain>
    </source>
</reference>
<feature type="chain" id="PRO_5045458313" evidence="2">
    <location>
        <begin position="22"/>
        <end position="295"/>
    </location>
</feature>
<accession>A0ABW4QPD5</accession>
<keyword evidence="4" id="KW-1185">Reference proteome</keyword>
<feature type="region of interest" description="Disordered" evidence="1">
    <location>
        <begin position="46"/>
        <end position="67"/>
    </location>
</feature>
<evidence type="ECO:0000313" key="3">
    <source>
        <dbReference type="EMBL" id="MFD1871230.1"/>
    </source>
</evidence>
<organism evidence="3 4">
    <name type="scientific">Hymenobacter bucti</name>
    <dbReference type="NCBI Taxonomy" id="1844114"/>
    <lineage>
        <taxon>Bacteria</taxon>
        <taxon>Pseudomonadati</taxon>
        <taxon>Bacteroidota</taxon>
        <taxon>Cytophagia</taxon>
        <taxon>Cytophagales</taxon>
        <taxon>Hymenobacteraceae</taxon>
        <taxon>Hymenobacter</taxon>
    </lineage>
</organism>
<protein>
    <submittedName>
        <fullName evidence="3">Transporter</fullName>
    </submittedName>
</protein>
<dbReference type="InterPro" id="IPR025737">
    <property type="entry name" value="FApF"/>
</dbReference>
<dbReference type="Proteomes" id="UP001597197">
    <property type="component" value="Unassembled WGS sequence"/>
</dbReference>
<evidence type="ECO:0000256" key="2">
    <source>
        <dbReference type="SAM" id="SignalP"/>
    </source>
</evidence>
<comment type="caution">
    <text evidence="3">The sequence shown here is derived from an EMBL/GenBank/DDBJ whole genome shotgun (WGS) entry which is preliminary data.</text>
</comment>
<keyword evidence="2" id="KW-0732">Signal</keyword>
<proteinExistence type="predicted"/>
<evidence type="ECO:0000256" key="1">
    <source>
        <dbReference type="SAM" id="MobiDB-lite"/>
    </source>
</evidence>
<name>A0ABW4QPD5_9BACT</name>
<sequence>MKQLATLFTALLAAGPLVACAQANDDNHPKFSSPYDSAHFSWRKPVPRNHLRPLRPDRPGTTESPFTVDAGHFQLETDLGRLINEPGTEEDPQQRTWHVAYALVKLGLSRKTDLQVELPLYAAQKQRPADATDWDESQRGFGDVAVRLKHNFLGDDQESPLAASIIGFVRLPTGASGISNARPEYGVVLPVNLEVGDTYNLEAQLETDLDYDPEEARRYVRVMPSVALDRQFGEKLGLLVEGAFPWNSEQHRWHAQLNVAPTFNVTDNFQLDAGTHFALNGRTQREYFVGLTVRY</sequence>